<dbReference type="InterPro" id="IPR011042">
    <property type="entry name" value="6-blade_b-propeller_TolB-like"/>
</dbReference>
<feature type="domain" description="Prolow-density lipoprotein receptor-related protein 1-like beta-propeller" evidence="7">
    <location>
        <begin position="144"/>
        <end position="276"/>
    </location>
</feature>
<keyword evidence="2 6" id="KW-0732">Signal</keyword>
<feature type="signal peptide" evidence="6">
    <location>
        <begin position="1"/>
        <end position="19"/>
    </location>
</feature>
<keyword evidence="9" id="KW-1185">Reference proteome</keyword>
<accession>V4AUW3</accession>
<proteinExistence type="predicted"/>
<dbReference type="EMBL" id="KB201205">
    <property type="protein sequence ID" value="ESO98760.1"/>
    <property type="molecule type" value="Genomic_DNA"/>
</dbReference>
<dbReference type="AlphaFoldDB" id="V4AUW3"/>
<keyword evidence="1" id="KW-0245">EGF-like domain</keyword>
<keyword evidence="3" id="KW-0677">Repeat</keyword>
<evidence type="ECO:0000256" key="4">
    <source>
        <dbReference type="ARBA" id="ARBA00023157"/>
    </source>
</evidence>
<organism evidence="8 9">
    <name type="scientific">Lottia gigantea</name>
    <name type="common">Giant owl limpet</name>
    <dbReference type="NCBI Taxonomy" id="225164"/>
    <lineage>
        <taxon>Eukaryota</taxon>
        <taxon>Metazoa</taxon>
        <taxon>Spiralia</taxon>
        <taxon>Lophotrochozoa</taxon>
        <taxon>Mollusca</taxon>
        <taxon>Gastropoda</taxon>
        <taxon>Patellogastropoda</taxon>
        <taxon>Lottioidea</taxon>
        <taxon>Lottiidae</taxon>
        <taxon>Lottia</taxon>
    </lineage>
</organism>
<evidence type="ECO:0000313" key="8">
    <source>
        <dbReference type="EMBL" id="ESO98760.1"/>
    </source>
</evidence>
<dbReference type="RefSeq" id="XP_009050397.1">
    <property type="nucleotide sequence ID" value="XM_009052149.1"/>
</dbReference>
<dbReference type="InterPro" id="IPR000033">
    <property type="entry name" value="LDLR_classB_rpt"/>
</dbReference>
<keyword evidence="4" id="KW-1015">Disulfide bond</keyword>
<keyword evidence="5" id="KW-0325">Glycoprotein</keyword>
<dbReference type="SMART" id="SM00135">
    <property type="entry name" value="LY"/>
    <property type="match status" value="3"/>
</dbReference>
<dbReference type="OMA" id="HMGTEHI"/>
<evidence type="ECO:0000256" key="2">
    <source>
        <dbReference type="ARBA" id="ARBA00022729"/>
    </source>
</evidence>
<dbReference type="Proteomes" id="UP000030746">
    <property type="component" value="Unassembled WGS sequence"/>
</dbReference>
<evidence type="ECO:0000313" key="9">
    <source>
        <dbReference type="Proteomes" id="UP000030746"/>
    </source>
</evidence>
<dbReference type="Pfam" id="PF14670">
    <property type="entry name" value="FXa_inhibition"/>
    <property type="match status" value="1"/>
</dbReference>
<dbReference type="SUPFAM" id="SSF57196">
    <property type="entry name" value="EGF/Laminin"/>
    <property type="match status" value="1"/>
</dbReference>
<feature type="chain" id="PRO_5004716346" description="Prolow-density lipoprotein receptor-related protein 1-like beta-propeller domain-containing protein" evidence="6">
    <location>
        <begin position="20"/>
        <end position="351"/>
    </location>
</feature>
<dbReference type="Pfam" id="PF16472">
    <property type="entry name" value="DUF5050"/>
    <property type="match status" value="1"/>
</dbReference>
<dbReference type="GeneID" id="20248493"/>
<dbReference type="FunFam" id="2.120.10.30:FF:000241">
    <property type="entry name" value="Low-density lipoprotein receptor-related protein 6"/>
    <property type="match status" value="1"/>
</dbReference>
<dbReference type="CTD" id="20248493"/>
<evidence type="ECO:0000256" key="1">
    <source>
        <dbReference type="ARBA" id="ARBA00022536"/>
    </source>
</evidence>
<dbReference type="Gene3D" id="2.120.10.30">
    <property type="entry name" value="TolB, C-terminal domain"/>
    <property type="match status" value="1"/>
</dbReference>
<dbReference type="InterPro" id="IPR032485">
    <property type="entry name" value="LRP1-like_beta_prop"/>
</dbReference>
<dbReference type="PANTHER" id="PTHR46513">
    <property type="entry name" value="VITELLOGENIN RECEPTOR-LIKE PROTEIN-RELATED-RELATED"/>
    <property type="match status" value="1"/>
</dbReference>
<dbReference type="SUPFAM" id="SSF63825">
    <property type="entry name" value="YWTD domain"/>
    <property type="match status" value="1"/>
</dbReference>
<sequence>MKYISLIPVFLCFLNSITSITFPSTEDGPQIAVLEFKKVMKVFDPEASEQVESISLRGRGGTACLDFNYRNNEIYFTDLFSNQLIKLKADGGEQNQKIIFDYEARASPEGIGYDWIHNNLYLCLWGDDHIDVLKSDTGEKITLINTTKPRDIEVDPRSGWMYYIAGWEETARLVRCGLDGQNEEVLTTDIERPFSLSLDYSENKLYWTEKYPVNKLYSIDLNGENKREFLHTSYSYDLSPSYLTVSREYVYWTAGYKSRVYRRLKHGGTQSQRYNNLEEFGNYNIRTNLFMGILAVDPQKQPETASLCGDNNGGCSHFCLPSPVDLHLSPSFTCHCPDDMELTDDNKTCNQ</sequence>
<gene>
    <name evidence="8" type="ORF">LOTGIDRAFT_231159</name>
</gene>
<dbReference type="PANTHER" id="PTHR46513:SF13">
    <property type="entry name" value="EGF-LIKE DOMAIN-CONTAINING PROTEIN"/>
    <property type="match status" value="1"/>
</dbReference>
<reference evidence="8 9" key="1">
    <citation type="journal article" date="2013" name="Nature">
        <title>Insights into bilaterian evolution from three spiralian genomes.</title>
        <authorList>
            <person name="Simakov O."/>
            <person name="Marletaz F."/>
            <person name="Cho S.J."/>
            <person name="Edsinger-Gonzales E."/>
            <person name="Havlak P."/>
            <person name="Hellsten U."/>
            <person name="Kuo D.H."/>
            <person name="Larsson T."/>
            <person name="Lv J."/>
            <person name="Arendt D."/>
            <person name="Savage R."/>
            <person name="Osoegawa K."/>
            <person name="de Jong P."/>
            <person name="Grimwood J."/>
            <person name="Chapman J.A."/>
            <person name="Shapiro H."/>
            <person name="Aerts A."/>
            <person name="Otillar R.P."/>
            <person name="Terry A.Y."/>
            <person name="Boore J.L."/>
            <person name="Grigoriev I.V."/>
            <person name="Lindberg D.R."/>
            <person name="Seaver E.C."/>
            <person name="Weisblat D.A."/>
            <person name="Putnam N.H."/>
            <person name="Rokhsar D.S."/>
        </authorList>
    </citation>
    <scope>NUCLEOTIDE SEQUENCE [LARGE SCALE GENOMIC DNA]</scope>
</reference>
<name>V4AUW3_LOTGI</name>
<evidence type="ECO:0000256" key="3">
    <source>
        <dbReference type="ARBA" id="ARBA00022737"/>
    </source>
</evidence>
<dbReference type="HOGENOM" id="CLU_790592_0_0_1"/>
<dbReference type="OrthoDB" id="6079519at2759"/>
<evidence type="ECO:0000259" key="7">
    <source>
        <dbReference type="Pfam" id="PF16472"/>
    </source>
</evidence>
<dbReference type="STRING" id="225164.V4AUW3"/>
<evidence type="ECO:0000256" key="6">
    <source>
        <dbReference type="SAM" id="SignalP"/>
    </source>
</evidence>
<evidence type="ECO:0000256" key="5">
    <source>
        <dbReference type="ARBA" id="ARBA00023180"/>
    </source>
</evidence>
<protein>
    <recommendedName>
        <fullName evidence="7">Prolow-density lipoprotein receptor-related protein 1-like beta-propeller domain-containing protein</fullName>
    </recommendedName>
</protein>
<dbReference type="KEGG" id="lgi:LOTGIDRAFT_231159"/>
<dbReference type="InterPro" id="IPR050778">
    <property type="entry name" value="Cueball_EGF_LRP_Nidogen"/>
</dbReference>